<evidence type="ECO:0000313" key="1">
    <source>
        <dbReference type="EMBL" id="KAG0412991.1"/>
    </source>
</evidence>
<evidence type="ECO:0000313" key="2">
    <source>
        <dbReference type="Proteomes" id="UP000805193"/>
    </source>
</evidence>
<comment type="caution">
    <text evidence="1">The sequence shown here is derived from an EMBL/GenBank/DDBJ whole genome shotgun (WGS) entry which is preliminary data.</text>
</comment>
<reference evidence="1 2" key="1">
    <citation type="journal article" date="2020" name="Cell">
        <title>Large-Scale Comparative Analyses of Tick Genomes Elucidate Their Genetic Diversity and Vector Capacities.</title>
        <authorList>
            <consortium name="Tick Genome and Microbiome Consortium (TIGMIC)"/>
            <person name="Jia N."/>
            <person name="Wang J."/>
            <person name="Shi W."/>
            <person name="Du L."/>
            <person name="Sun Y."/>
            <person name="Zhan W."/>
            <person name="Jiang J.F."/>
            <person name="Wang Q."/>
            <person name="Zhang B."/>
            <person name="Ji P."/>
            <person name="Bell-Sakyi L."/>
            <person name="Cui X.M."/>
            <person name="Yuan T.T."/>
            <person name="Jiang B.G."/>
            <person name="Yang W.F."/>
            <person name="Lam T.T."/>
            <person name="Chang Q.C."/>
            <person name="Ding S.J."/>
            <person name="Wang X.J."/>
            <person name="Zhu J.G."/>
            <person name="Ruan X.D."/>
            <person name="Zhao L."/>
            <person name="Wei J.T."/>
            <person name="Ye R.Z."/>
            <person name="Que T.C."/>
            <person name="Du C.H."/>
            <person name="Zhou Y.H."/>
            <person name="Cheng J.X."/>
            <person name="Dai P.F."/>
            <person name="Guo W.B."/>
            <person name="Han X.H."/>
            <person name="Huang E.J."/>
            <person name="Li L.F."/>
            <person name="Wei W."/>
            <person name="Gao Y.C."/>
            <person name="Liu J.Z."/>
            <person name="Shao H.Z."/>
            <person name="Wang X."/>
            <person name="Wang C.C."/>
            <person name="Yang T.C."/>
            <person name="Huo Q.B."/>
            <person name="Li W."/>
            <person name="Chen H.Y."/>
            <person name="Chen S.E."/>
            <person name="Zhou L.G."/>
            <person name="Ni X.B."/>
            <person name="Tian J.H."/>
            <person name="Sheng Y."/>
            <person name="Liu T."/>
            <person name="Pan Y.S."/>
            <person name="Xia L.Y."/>
            <person name="Li J."/>
            <person name="Zhao F."/>
            <person name="Cao W.C."/>
        </authorList>
    </citation>
    <scope>NUCLEOTIDE SEQUENCE [LARGE SCALE GENOMIC DNA]</scope>
    <source>
        <strain evidence="1">Iper-2018</strain>
    </source>
</reference>
<organism evidence="1 2">
    <name type="scientific">Ixodes persulcatus</name>
    <name type="common">Taiga tick</name>
    <dbReference type="NCBI Taxonomy" id="34615"/>
    <lineage>
        <taxon>Eukaryota</taxon>
        <taxon>Metazoa</taxon>
        <taxon>Ecdysozoa</taxon>
        <taxon>Arthropoda</taxon>
        <taxon>Chelicerata</taxon>
        <taxon>Arachnida</taxon>
        <taxon>Acari</taxon>
        <taxon>Parasitiformes</taxon>
        <taxon>Ixodida</taxon>
        <taxon>Ixodoidea</taxon>
        <taxon>Ixodidae</taxon>
        <taxon>Ixodinae</taxon>
        <taxon>Ixodes</taxon>
    </lineage>
</organism>
<dbReference type="Proteomes" id="UP000805193">
    <property type="component" value="Unassembled WGS sequence"/>
</dbReference>
<dbReference type="EMBL" id="JABSTQ010011302">
    <property type="protein sequence ID" value="KAG0412991.1"/>
    <property type="molecule type" value="Genomic_DNA"/>
</dbReference>
<proteinExistence type="predicted"/>
<sequence length="801" mass="90820">MNMGEKQFAIVRFTDEDDSVAVVHHSWVKGGYCSWPNERNPKKLETMTIQGAFPASDWITARCATVEWFRFMKEVLRLLQTMRVTLQLHSDQLAAIAARTRERAEVEHVEEVFCGPCSNLDEFLKLEENFAESQEKRAALRREMKRLGGDNTKDHTNRILRTLLGFDVAVHYSWYGAKGKRRFCDTVFCKVMCDCLVPKDQTDDAVTRATLKQVETAGKNWLRHSAERLSARLQPDFEVCPSNENGKDDHVTLICKYCRTTIKSDQGRAAVCLAEHVKSARHVKLKAAHSEPDDITASTTPTPRTWKASTRRTAKKGANDTMFGHGNPFQHNKALEKIKQMIPTKLGNLPEKVMLCVSKPYMITVNTDVAYGLVNGAVGNLPHVELAKAGLPKKLWLRFDSDATLKLVGLLVRKQQPWLCGSPDGLFAKGPTLLEIKCPHSIRKSVVLDATKEVCFVKYLMYVNGKLRLRTSHRYYTQVQMLMYILNLKECFFFVYTSVHSVIVLVDIDQPPFQATFRAPHPFPAPTPVDIPTYGPQQPKQRICTVHDLPTRRDLGEAFVHVQNANRSSQLLARRDIIELQLLEPYLEVWDSFPPLSPQSKLRVFDRVRLLYHVATSGWNATLDGYADPSASYLLGPPTRRVDQPAQATSPTRARRNPGRQSRKDNPKKNPLKEDNGVWWTVNQLWPSSKTSYKLWTCSRKQCTSRAFPCSPDQNRTISPPRKPTSLIPTRSQHSGSWSISRTNSPPSHLKRTSLETDNRTTKTRRTPRKKIPADKPPDLPVHPIPPFGSPPDHRKSTGQG</sequence>
<keyword evidence="2" id="KW-1185">Reference proteome</keyword>
<accession>A0AC60P0P9</accession>
<protein>
    <submittedName>
        <fullName evidence="1">Uncharacterized protein</fullName>
    </submittedName>
</protein>
<name>A0AC60P0P9_IXOPE</name>
<gene>
    <name evidence="1" type="ORF">HPB47_009855</name>
</gene>